<evidence type="ECO:0000313" key="8">
    <source>
        <dbReference type="EMBL" id="CAB4874193.1"/>
    </source>
</evidence>
<dbReference type="AlphaFoldDB" id="A0A6J7PXM7"/>
<dbReference type="EMBL" id="CAFBLT010000001">
    <property type="protein sequence ID" value="CAB4874193.1"/>
    <property type="molecule type" value="Genomic_DNA"/>
</dbReference>
<dbReference type="GO" id="GO:0016226">
    <property type="term" value="P:iron-sulfur cluster assembly"/>
    <property type="evidence" value="ECO:0007669"/>
    <property type="project" value="InterPro"/>
</dbReference>
<dbReference type="SUPFAM" id="SSF117916">
    <property type="entry name" value="Fe-S cluster assembly (FSCA) domain-like"/>
    <property type="match status" value="1"/>
</dbReference>
<dbReference type="PROSITE" id="PS01215">
    <property type="entry name" value="MRP"/>
    <property type="match status" value="1"/>
</dbReference>
<dbReference type="GO" id="GO:0140663">
    <property type="term" value="F:ATP-dependent FeS chaperone activity"/>
    <property type="evidence" value="ECO:0007669"/>
    <property type="project" value="InterPro"/>
</dbReference>
<dbReference type="InterPro" id="IPR044304">
    <property type="entry name" value="NUBPL-like"/>
</dbReference>
<evidence type="ECO:0000256" key="2">
    <source>
        <dbReference type="ARBA" id="ARBA00022741"/>
    </source>
</evidence>
<protein>
    <submittedName>
        <fullName evidence="9">Unannotated protein</fullName>
    </submittedName>
</protein>
<evidence type="ECO:0000256" key="3">
    <source>
        <dbReference type="ARBA" id="ARBA00022840"/>
    </source>
</evidence>
<sequence length="391" mass="41139">MATPLSDRESLDLAATIRHQLTNVIDPELGLNIVELGMVGEIDVSQQGHATISVALTTAACPLRSQIEEDVRRAIVSLVGVTEVTISIGQLDAEAKATLMNIARKAAQSDAPVTSIPLRTRILGIASGKGGVGKSSITVNVGVALARKGFTVGILDADIWGFSVPRLLGLDGPVEAHDKKMVPKKLHVGDGELRVLSMGFLAEEDQAIMWRGLILNRAVQQFIEDAHWDDIDYLLIDLPPGTGDVQMGLARLLPRTELLIVTTPPLAAQQVAARAADMARKGNLRVAGVIENMSAFTCEHGETYTLFGSGGGERLAASLGVPLLGSIPLDPSVVAGGDLGQPVAGGDTPLSAAFDQMATTIAEDVAPLRDVTGCSARMIESLELALKESER</sequence>
<dbReference type="GO" id="GO:0046872">
    <property type="term" value="F:metal ion binding"/>
    <property type="evidence" value="ECO:0007669"/>
    <property type="project" value="UniProtKB-KW"/>
</dbReference>
<dbReference type="HAMAP" id="MF_02040">
    <property type="entry name" value="Mrp_NBP35"/>
    <property type="match status" value="1"/>
</dbReference>
<dbReference type="Pfam" id="PF10609">
    <property type="entry name" value="ParA"/>
    <property type="match status" value="1"/>
</dbReference>
<dbReference type="InterPro" id="IPR034904">
    <property type="entry name" value="FSCA_dom_sf"/>
</dbReference>
<evidence type="ECO:0000256" key="4">
    <source>
        <dbReference type="ARBA" id="ARBA00023004"/>
    </source>
</evidence>
<reference evidence="9" key="1">
    <citation type="submission" date="2020-05" db="EMBL/GenBank/DDBJ databases">
        <authorList>
            <person name="Chiriac C."/>
            <person name="Salcher M."/>
            <person name="Ghai R."/>
            <person name="Kavagutti S V."/>
        </authorList>
    </citation>
    <scope>NUCLEOTIDE SEQUENCE</scope>
</reference>
<dbReference type="InterPro" id="IPR027417">
    <property type="entry name" value="P-loop_NTPase"/>
</dbReference>
<dbReference type="Gene3D" id="3.30.300.130">
    <property type="entry name" value="Fe-S cluster assembly (FSCA)"/>
    <property type="match status" value="1"/>
</dbReference>
<dbReference type="PANTHER" id="PTHR42961:SF2">
    <property type="entry name" value="IRON-SULFUR PROTEIN NUBPL"/>
    <property type="match status" value="1"/>
</dbReference>
<proteinExistence type="inferred from homology"/>
<dbReference type="InterPro" id="IPR000808">
    <property type="entry name" value="Mrp-like_CS"/>
</dbReference>
<accession>A0A6J7PXM7</accession>
<dbReference type="PANTHER" id="PTHR42961">
    <property type="entry name" value="IRON-SULFUR PROTEIN NUBPL"/>
    <property type="match status" value="1"/>
</dbReference>
<evidence type="ECO:0000313" key="7">
    <source>
        <dbReference type="EMBL" id="CAB4828522.1"/>
    </source>
</evidence>
<keyword evidence="5" id="KW-0411">Iron-sulfur</keyword>
<keyword evidence="4" id="KW-0408">Iron</keyword>
<evidence type="ECO:0000313" key="9">
    <source>
        <dbReference type="EMBL" id="CAB5006814.1"/>
    </source>
</evidence>
<dbReference type="GO" id="GO:0005524">
    <property type="term" value="F:ATP binding"/>
    <property type="evidence" value="ECO:0007669"/>
    <property type="project" value="UniProtKB-KW"/>
</dbReference>
<dbReference type="CDD" id="cd02037">
    <property type="entry name" value="Mrp_NBP35"/>
    <property type="match status" value="1"/>
</dbReference>
<keyword evidence="3" id="KW-0067">ATP-binding</keyword>
<gene>
    <name evidence="7" type="ORF">UFOPK3164_00939</name>
    <name evidence="8" type="ORF">UFOPK3427_01015</name>
    <name evidence="9" type="ORF">UFOPK4112_00071</name>
</gene>
<dbReference type="InterPro" id="IPR033756">
    <property type="entry name" value="YlxH/NBP35"/>
</dbReference>
<keyword evidence="1" id="KW-0479">Metal-binding</keyword>
<dbReference type="GO" id="GO:0051539">
    <property type="term" value="F:4 iron, 4 sulfur cluster binding"/>
    <property type="evidence" value="ECO:0007669"/>
    <property type="project" value="TreeGrafter"/>
</dbReference>
<dbReference type="Gene3D" id="3.40.50.300">
    <property type="entry name" value="P-loop containing nucleotide triphosphate hydrolases"/>
    <property type="match status" value="1"/>
</dbReference>
<evidence type="ECO:0000256" key="5">
    <source>
        <dbReference type="ARBA" id="ARBA00023014"/>
    </source>
</evidence>
<evidence type="ECO:0000259" key="6">
    <source>
        <dbReference type="Pfam" id="PF01883"/>
    </source>
</evidence>
<evidence type="ECO:0000256" key="1">
    <source>
        <dbReference type="ARBA" id="ARBA00022723"/>
    </source>
</evidence>
<dbReference type="EMBL" id="CAFABE010000038">
    <property type="protein sequence ID" value="CAB4828522.1"/>
    <property type="molecule type" value="Genomic_DNA"/>
</dbReference>
<dbReference type="InterPro" id="IPR002744">
    <property type="entry name" value="MIP18-like"/>
</dbReference>
<feature type="domain" description="MIP18 family-like" evidence="6">
    <location>
        <begin position="15"/>
        <end position="85"/>
    </location>
</feature>
<dbReference type="EMBL" id="CAFBPM010000001">
    <property type="protein sequence ID" value="CAB5006814.1"/>
    <property type="molecule type" value="Genomic_DNA"/>
</dbReference>
<dbReference type="InterPro" id="IPR019591">
    <property type="entry name" value="Mrp/NBP35_ATP-bd"/>
</dbReference>
<organism evidence="9">
    <name type="scientific">freshwater metagenome</name>
    <dbReference type="NCBI Taxonomy" id="449393"/>
    <lineage>
        <taxon>unclassified sequences</taxon>
        <taxon>metagenomes</taxon>
        <taxon>ecological metagenomes</taxon>
    </lineage>
</organism>
<dbReference type="Pfam" id="PF01883">
    <property type="entry name" value="FeS_assembly_P"/>
    <property type="match status" value="1"/>
</dbReference>
<name>A0A6J7PXM7_9ZZZZ</name>
<keyword evidence="2" id="KW-0547">Nucleotide-binding</keyword>
<dbReference type="SUPFAM" id="SSF52540">
    <property type="entry name" value="P-loop containing nucleoside triphosphate hydrolases"/>
    <property type="match status" value="1"/>
</dbReference>